<keyword evidence="6" id="KW-0406">Ion transport</keyword>
<comment type="subcellular location">
    <subcellularLocation>
        <location evidence="1">Cell membrane</location>
        <topology evidence="1">Multi-pass membrane protein</topology>
    </subcellularLocation>
</comment>
<evidence type="ECO:0000256" key="4">
    <source>
        <dbReference type="ARBA" id="ARBA00022692"/>
    </source>
</evidence>
<dbReference type="Pfam" id="PF02386">
    <property type="entry name" value="TrkH"/>
    <property type="match status" value="1"/>
</dbReference>
<reference evidence="9 10" key="1">
    <citation type="submission" date="2023-03" db="EMBL/GenBank/DDBJ databases">
        <title>Bacillus Genome Sequencing.</title>
        <authorList>
            <person name="Dunlap C."/>
        </authorList>
    </citation>
    <scope>NUCLEOTIDE SEQUENCE [LARGE SCALE GENOMIC DNA]</scope>
    <source>
        <strain evidence="9 10">NRS-1717</strain>
    </source>
</reference>
<keyword evidence="7 8" id="KW-0472">Membrane</keyword>
<keyword evidence="4 8" id="KW-0812">Transmembrane</keyword>
<evidence type="ECO:0000256" key="7">
    <source>
        <dbReference type="ARBA" id="ARBA00023136"/>
    </source>
</evidence>
<keyword evidence="10" id="KW-1185">Reference proteome</keyword>
<evidence type="ECO:0000313" key="10">
    <source>
        <dbReference type="Proteomes" id="UP001342826"/>
    </source>
</evidence>
<feature type="transmembrane region" description="Helical" evidence="8">
    <location>
        <begin position="164"/>
        <end position="183"/>
    </location>
</feature>
<protein>
    <submittedName>
        <fullName evidence="9">TrkH family potassium uptake protein</fullName>
    </submittedName>
</protein>
<keyword evidence="2" id="KW-0813">Transport</keyword>
<evidence type="ECO:0000256" key="2">
    <source>
        <dbReference type="ARBA" id="ARBA00022448"/>
    </source>
</evidence>
<organism evidence="9 10">
    <name type="scientific">Metabacillus fastidiosus</name>
    <dbReference type="NCBI Taxonomy" id="1458"/>
    <lineage>
        <taxon>Bacteria</taxon>
        <taxon>Bacillati</taxon>
        <taxon>Bacillota</taxon>
        <taxon>Bacilli</taxon>
        <taxon>Bacillales</taxon>
        <taxon>Bacillaceae</taxon>
        <taxon>Metabacillus</taxon>
    </lineage>
</organism>
<feature type="transmembrane region" description="Helical" evidence="8">
    <location>
        <begin position="20"/>
        <end position="40"/>
    </location>
</feature>
<accession>A0ABU6P2V3</accession>
<dbReference type="EMBL" id="JARTFS010000018">
    <property type="protein sequence ID" value="MED4403684.1"/>
    <property type="molecule type" value="Genomic_DNA"/>
</dbReference>
<keyword evidence="5 8" id="KW-1133">Transmembrane helix</keyword>
<sequence>MSFLNIWKRYLRNMTHVRLIVSYYIFAVTVSVLLLSLPIAHKPGIDPSFIDTLFTAVSAVSVTGLTVVSTADTFSTQGIFILAFVLQFGGIGVMTLGTFVWLIVGKKIGLKERSLIMLDQNQLSLSGAVQLIKQIIILILLIEFIGGLVLGTYFLTYFETWQEAYLNGFFLSISATTNGGFDLTGASMIPYANDYFIQFIVILLIALGAIGFPVLIELKKFLASERGNYRFSLFAKLTTLTFLALIVLGTIFIAIFENNLFYKGKEWHQVFFYSLFQSATTRSGGLATMDISLLSDPTLLLLCALMFIGASPSSVGGGIRTTTFALNLLFVYHFAKGNKTIKIFKREIHEDDIRKSVAVTITAFLICFISVLTLSITENFSLIEILFEVCSAFGTTGLSMGITPELSTIGKSLIIALMFIGRIGVFFLLLLIGSKEKEANYHYPKERVIIG</sequence>
<dbReference type="InterPro" id="IPR003445">
    <property type="entry name" value="Cat_transpt"/>
</dbReference>
<evidence type="ECO:0000256" key="1">
    <source>
        <dbReference type="ARBA" id="ARBA00004651"/>
    </source>
</evidence>
<name>A0ABU6P2V3_9BACI</name>
<evidence type="ECO:0000256" key="8">
    <source>
        <dbReference type="SAM" id="Phobius"/>
    </source>
</evidence>
<evidence type="ECO:0000256" key="6">
    <source>
        <dbReference type="ARBA" id="ARBA00023065"/>
    </source>
</evidence>
<dbReference type="Proteomes" id="UP001342826">
    <property type="component" value="Unassembled WGS sequence"/>
</dbReference>
<feature type="transmembrane region" description="Helical" evidence="8">
    <location>
        <begin position="317"/>
        <end position="335"/>
    </location>
</feature>
<feature type="transmembrane region" description="Helical" evidence="8">
    <location>
        <begin position="52"/>
        <end position="71"/>
    </location>
</feature>
<feature type="transmembrane region" description="Helical" evidence="8">
    <location>
        <begin position="135"/>
        <end position="158"/>
    </location>
</feature>
<feature type="transmembrane region" description="Helical" evidence="8">
    <location>
        <begin position="236"/>
        <end position="256"/>
    </location>
</feature>
<comment type="caution">
    <text evidence="9">The sequence shown here is derived from an EMBL/GenBank/DDBJ whole genome shotgun (WGS) entry which is preliminary data.</text>
</comment>
<proteinExistence type="predicted"/>
<gene>
    <name evidence="9" type="ORF">P9271_20450</name>
</gene>
<feature type="transmembrane region" description="Helical" evidence="8">
    <location>
        <begin position="356"/>
        <end position="376"/>
    </location>
</feature>
<feature type="transmembrane region" description="Helical" evidence="8">
    <location>
        <begin position="413"/>
        <end position="433"/>
    </location>
</feature>
<dbReference type="PANTHER" id="PTHR32024:SF4">
    <property type="entry name" value="KTR SYSTEM POTASSIUM UPTAKE PROTEIN D"/>
    <property type="match status" value="1"/>
</dbReference>
<evidence type="ECO:0000256" key="5">
    <source>
        <dbReference type="ARBA" id="ARBA00022989"/>
    </source>
</evidence>
<feature type="transmembrane region" description="Helical" evidence="8">
    <location>
        <begin position="195"/>
        <end position="216"/>
    </location>
</feature>
<keyword evidence="3" id="KW-1003">Cell membrane</keyword>
<evidence type="ECO:0000313" key="9">
    <source>
        <dbReference type="EMBL" id="MED4403684.1"/>
    </source>
</evidence>
<feature type="transmembrane region" description="Helical" evidence="8">
    <location>
        <begin position="77"/>
        <end position="104"/>
    </location>
</feature>
<dbReference type="PANTHER" id="PTHR32024">
    <property type="entry name" value="TRK SYSTEM POTASSIUM UPTAKE PROTEIN TRKG-RELATED"/>
    <property type="match status" value="1"/>
</dbReference>
<evidence type="ECO:0000256" key="3">
    <source>
        <dbReference type="ARBA" id="ARBA00022475"/>
    </source>
</evidence>
<dbReference type="RefSeq" id="WP_327998128.1">
    <property type="nucleotide sequence ID" value="NZ_JARTFS010000018.1"/>
</dbReference>